<evidence type="ECO:0000313" key="1">
    <source>
        <dbReference type="EMBL" id="RBQ23402.1"/>
    </source>
</evidence>
<accession>A0A366MD55</accession>
<dbReference type="Proteomes" id="UP000253099">
    <property type="component" value="Unassembled WGS sequence"/>
</dbReference>
<dbReference type="AlphaFoldDB" id="A0A366MD55"/>
<organism evidence="1 2">
    <name type="scientific">Candidatus Methanobinarius endosymbioticus</name>
    <dbReference type="NCBI Taxonomy" id="2006182"/>
    <lineage>
        <taxon>Archaea</taxon>
        <taxon>Methanobacteriati</taxon>
        <taxon>Methanobacteriota</taxon>
        <taxon>Methanomada group</taxon>
        <taxon>Methanobacteria</taxon>
        <taxon>Methanobacteriales</taxon>
        <taxon>Methanobacteriaceae</taxon>
        <taxon>Candidatus Methanobinarius</taxon>
    </lineage>
</organism>
<evidence type="ECO:0000313" key="2">
    <source>
        <dbReference type="Proteomes" id="UP000253099"/>
    </source>
</evidence>
<keyword evidence="2" id="KW-1185">Reference proteome</keyword>
<protein>
    <submittedName>
        <fullName evidence="1">Uncharacterized protein</fullName>
    </submittedName>
</protein>
<sequence>MFKENKVELNSQSNSFYNDLKIIILESNSKKEYEEKNK</sequence>
<comment type="caution">
    <text evidence="1">The sequence shown here is derived from an EMBL/GenBank/DDBJ whole genome shotgun (WGS) entry which is preliminary data.</text>
</comment>
<reference evidence="1 2" key="1">
    <citation type="submission" date="2018-06" db="EMBL/GenBank/DDBJ databases">
        <title>Genomic insight into two independent archaeal endosymbiosis events.</title>
        <authorList>
            <person name="Lind A.E."/>
            <person name="Lewis W.H."/>
            <person name="Spang A."/>
            <person name="Guy L."/>
            <person name="Embley M.T."/>
            <person name="Ettema T.J.G."/>
        </authorList>
    </citation>
    <scope>NUCLEOTIDE SEQUENCE [LARGE SCALE GENOMIC DNA]</scope>
    <source>
        <strain evidence="1">NOE</strain>
    </source>
</reference>
<gene>
    <name evidence="1" type="ORF">ALNOE001_09830</name>
</gene>
<proteinExistence type="predicted"/>
<name>A0A366MD55_9EURY</name>
<dbReference type="EMBL" id="NIZT01000025">
    <property type="protein sequence ID" value="RBQ23402.1"/>
    <property type="molecule type" value="Genomic_DNA"/>
</dbReference>